<dbReference type="InterPro" id="IPR006299">
    <property type="entry name" value="FlgC"/>
</dbReference>
<evidence type="ECO:0000259" key="8">
    <source>
        <dbReference type="Pfam" id="PF06429"/>
    </source>
</evidence>
<dbReference type="PANTHER" id="PTHR30435:SF2">
    <property type="entry name" value="FLAGELLAR BASAL-BODY ROD PROTEIN FLGC"/>
    <property type="match status" value="1"/>
</dbReference>
<comment type="subcellular location">
    <subcellularLocation>
        <location evidence="1 6">Bacterial flagellum basal body</location>
    </subcellularLocation>
</comment>
<dbReference type="NCBIfam" id="TIGR01395">
    <property type="entry name" value="FlgC"/>
    <property type="match status" value="1"/>
</dbReference>
<dbReference type="GO" id="GO:0071978">
    <property type="term" value="P:bacterial-type flagellum-dependent swarming motility"/>
    <property type="evidence" value="ECO:0007669"/>
    <property type="project" value="TreeGrafter"/>
</dbReference>
<dbReference type="EMBL" id="QFNK01000112">
    <property type="protein sequence ID" value="PZO86513.1"/>
    <property type="molecule type" value="Genomic_DNA"/>
</dbReference>
<dbReference type="PROSITE" id="PS00588">
    <property type="entry name" value="FLAGELLA_BB_ROD"/>
    <property type="match status" value="1"/>
</dbReference>
<feature type="domain" description="Flagellar basal-body/hook protein C-terminal" evidence="8">
    <location>
        <begin position="91"/>
        <end position="135"/>
    </location>
</feature>
<dbReference type="GO" id="GO:0030694">
    <property type="term" value="C:bacterial-type flagellum basal body, rod"/>
    <property type="evidence" value="ECO:0007669"/>
    <property type="project" value="UniProtKB-UniRule"/>
</dbReference>
<keyword evidence="4 6" id="KW-0975">Bacterial flagellum</keyword>
<dbReference type="PANTHER" id="PTHR30435">
    <property type="entry name" value="FLAGELLAR PROTEIN"/>
    <property type="match status" value="1"/>
</dbReference>
<keyword evidence="9" id="KW-0282">Flagellum</keyword>
<evidence type="ECO:0000259" key="7">
    <source>
        <dbReference type="Pfam" id="PF00460"/>
    </source>
</evidence>
<name>A0A2W4ZVW5_9BACT</name>
<proteinExistence type="inferred from homology"/>
<evidence type="ECO:0000313" key="9">
    <source>
        <dbReference type="EMBL" id="PZO86513.1"/>
    </source>
</evidence>
<dbReference type="Proteomes" id="UP000249557">
    <property type="component" value="Unassembled WGS sequence"/>
</dbReference>
<comment type="similarity">
    <text evidence="2">Belongs to the flagella basal body rod proteins family.</text>
</comment>
<dbReference type="Pfam" id="PF00460">
    <property type="entry name" value="Flg_bb_rod"/>
    <property type="match status" value="1"/>
</dbReference>
<keyword evidence="9" id="KW-0969">Cilium</keyword>
<reference evidence="9 10" key="1">
    <citation type="submission" date="2017-08" db="EMBL/GenBank/DDBJ databases">
        <title>Infants hospitalized years apart are colonized by the same room-sourced microbial strains.</title>
        <authorList>
            <person name="Brooks B."/>
            <person name="Olm M.R."/>
            <person name="Firek B.A."/>
            <person name="Baker R."/>
            <person name="Thomas B.C."/>
            <person name="Morowitz M.J."/>
            <person name="Banfield J.F."/>
        </authorList>
    </citation>
    <scope>NUCLEOTIDE SEQUENCE [LARGE SCALE GENOMIC DNA]</scope>
    <source>
        <strain evidence="9">S2_018_000_R2_104</strain>
    </source>
</reference>
<gene>
    <name evidence="9" type="primary">flgC</name>
    <name evidence="9" type="ORF">DI626_06370</name>
</gene>
<feature type="domain" description="Flagellar basal body rod protein N-terminal" evidence="7">
    <location>
        <begin position="14"/>
        <end position="36"/>
    </location>
</feature>
<organism evidence="9 10">
    <name type="scientific">Micavibrio aeruginosavorus</name>
    <dbReference type="NCBI Taxonomy" id="349221"/>
    <lineage>
        <taxon>Bacteria</taxon>
        <taxon>Pseudomonadati</taxon>
        <taxon>Bdellovibrionota</taxon>
        <taxon>Bdellovibrionia</taxon>
        <taxon>Bdellovibrionales</taxon>
        <taxon>Pseudobdellovibrionaceae</taxon>
        <taxon>Micavibrio</taxon>
    </lineage>
</organism>
<keyword evidence="9" id="KW-0966">Cell projection</keyword>
<evidence type="ECO:0000256" key="3">
    <source>
        <dbReference type="ARBA" id="ARBA00017941"/>
    </source>
</evidence>
<dbReference type="Pfam" id="PF06429">
    <property type="entry name" value="Flg_bbr_C"/>
    <property type="match status" value="1"/>
</dbReference>
<protein>
    <recommendedName>
        <fullName evidence="3 6">Flagellar basal-body rod protein FlgC</fullName>
    </recommendedName>
</protein>
<comment type="caution">
    <text evidence="9">The sequence shown here is derived from an EMBL/GenBank/DDBJ whole genome shotgun (WGS) entry which is preliminary data.</text>
</comment>
<dbReference type="InterPro" id="IPR019776">
    <property type="entry name" value="Flagellar_basal_body_rod_CS"/>
</dbReference>
<comment type="subunit">
    <text evidence="5 6">The basal body constitutes a major portion of the flagellar organelle and consists of four rings (L,P,S, and M) mounted on a central rod. The rod consists of about 26 subunits of FlgG in the distal portion, and FlgB, FlgC and FlgF are thought to build up the proximal portion of the rod with about 6 subunits each.</text>
</comment>
<dbReference type="AlphaFoldDB" id="A0A2W4ZVW5"/>
<accession>A0A2W4ZVW5</accession>
<evidence type="ECO:0000313" key="10">
    <source>
        <dbReference type="Proteomes" id="UP000249557"/>
    </source>
</evidence>
<evidence type="ECO:0000256" key="1">
    <source>
        <dbReference type="ARBA" id="ARBA00004117"/>
    </source>
</evidence>
<evidence type="ECO:0000256" key="2">
    <source>
        <dbReference type="ARBA" id="ARBA00009677"/>
    </source>
</evidence>
<dbReference type="InterPro" id="IPR010930">
    <property type="entry name" value="Flg_bb/hook_C_dom"/>
</dbReference>
<dbReference type="InterPro" id="IPR001444">
    <property type="entry name" value="Flag_bb_rod_N"/>
</dbReference>
<sequence length="137" mass="15419">MGDMFNTSMISAMGMKAQSERSRVIAENIANASTTGLKPGEEPYNRKIITFKNEMDKQNGTDLVKVKDIVKDKKGEFPLKFMPDHPAADASGYVKMPNVSMIVELTDMREAQRSYEANLGMMEQSKDMAMRTIDMLR</sequence>
<evidence type="ECO:0000256" key="6">
    <source>
        <dbReference type="RuleBase" id="RU362062"/>
    </source>
</evidence>
<evidence type="ECO:0000256" key="4">
    <source>
        <dbReference type="ARBA" id="ARBA00023143"/>
    </source>
</evidence>
<evidence type="ECO:0000256" key="5">
    <source>
        <dbReference type="ARBA" id="ARBA00025933"/>
    </source>
</evidence>